<dbReference type="PANTHER" id="PTHR12110">
    <property type="entry name" value="HYDROXYPYRUVATE ISOMERASE"/>
    <property type="match status" value="1"/>
</dbReference>
<accession>A0ABM8I6W1</accession>
<evidence type="ECO:0000313" key="3">
    <source>
        <dbReference type="Proteomes" id="UP001305815"/>
    </source>
</evidence>
<sequence length="288" mass="32667">MKYGIYYAYWEQEWAADYKKYVEKVSKLGFDILEVGAAPLPDYTDQEISELRKCAQDNGVILTAGYGPTYEHNIGAVEPEVRAGAMEWYKRLFEVMGKLDIHKIGGAIYSYWPVDFSKADKEEDWKRSAEGIRILAEEAKQYDIMLGMEVLNRFESHILNTAAEGVTFVKEVGMDNVKVMLDTFHMNIEEVSMGAAIREAGNLLGHFHTGECNRMVPGKGRMPWREIGEALRDIHYDGTVVMEPFVRMGGQVGSDIKVWRDISRGASEAQLDKDAADAVTFERYMFEG</sequence>
<reference evidence="3" key="1">
    <citation type="journal article" date="2023" name="Int. J. Syst. Evol. Microbiol.">
        <title>Claveliimonas bilis gen. nov., sp. nov., deoxycholic acid-producing bacteria isolated from human faeces, and reclassification of Sellimonas monacensis Zenner et al. 2021 as Claveliimonas monacensis comb. nov.</title>
        <authorList>
            <person name="Hisatomi A."/>
            <person name="Kastawa N.W.E.P.G."/>
            <person name="Song I."/>
            <person name="Ohkuma M."/>
            <person name="Fukiya S."/>
            <person name="Sakamoto M."/>
        </authorList>
    </citation>
    <scope>NUCLEOTIDE SEQUENCE [LARGE SCALE GENOMIC DNA]</scope>
    <source>
        <strain evidence="3">12BBH14</strain>
    </source>
</reference>
<organism evidence="2 3">
    <name type="scientific">Claveliimonas bilis</name>
    <dbReference type="NCBI Taxonomy" id="3028070"/>
    <lineage>
        <taxon>Bacteria</taxon>
        <taxon>Bacillati</taxon>
        <taxon>Bacillota</taxon>
        <taxon>Clostridia</taxon>
        <taxon>Lachnospirales</taxon>
        <taxon>Lachnospiraceae</taxon>
        <taxon>Claveliimonas</taxon>
    </lineage>
</organism>
<name>A0ABM8I6W1_9FIRM</name>
<dbReference type="EMBL" id="AP027742">
    <property type="protein sequence ID" value="BDZ76379.1"/>
    <property type="molecule type" value="Genomic_DNA"/>
</dbReference>
<dbReference type="Proteomes" id="UP001305815">
    <property type="component" value="Chromosome"/>
</dbReference>
<proteinExistence type="predicted"/>
<feature type="domain" description="Xylose isomerase-like TIM barrel" evidence="1">
    <location>
        <begin position="22"/>
        <end position="247"/>
    </location>
</feature>
<dbReference type="PANTHER" id="PTHR12110:SF41">
    <property type="entry name" value="INOSOSE DEHYDRATASE"/>
    <property type="match status" value="1"/>
</dbReference>
<gene>
    <name evidence="2" type="primary">dpe</name>
    <name evidence="2" type="ORF">Lac1_05620</name>
</gene>
<dbReference type="InterPro" id="IPR050312">
    <property type="entry name" value="IolE/XylAMocC-like"/>
</dbReference>
<dbReference type="InterPro" id="IPR013022">
    <property type="entry name" value="Xyl_isomerase-like_TIM-brl"/>
</dbReference>
<evidence type="ECO:0000259" key="1">
    <source>
        <dbReference type="Pfam" id="PF01261"/>
    </source>
</evidence>
<evidence type="ECO:0000313" key="2">
    <source>
        <dbReference type="EMBL" id="BDZ76379.1"/>
    </source>
</evidence>
<dbReference type="Pfam" id="PF01261">
    <property type="entry name" value="AP_endonuc_2"/>
    <property type="match status" value="1"/>
</dbReference>
<keyword evidence="3" id="KW-1185">Reference proteome</keyword>
<dbReference type="RefSeq" id="WP_256194173.1">
    <property type="nucleotide sequence ID" value="NZ_AP027742.1"/>
</dbReference>
<protein>
    <submittedName>
        <fullName evidence="2">D-psicose 3-epimerase</fullName>
    </submittedName>
</protein>